<dbReference type="RefSeq" id="WP_187734391.1">
    <property type="nucleotide sequence ID" value="NZ_BMFN01000005.1"/>
</dbReference>
<proteinExistence type="predicted"/>
<reference evidence="1 2" key="1">
    <citation type="submission" date="2020-08" db="EMBL/GenBank/DDBJ databases">
        <title>Genome sequence of Hymenobacter qilianensis JCM 19763T.</title>
        <authorList>
            <person name="Hyun D.-W."/>
            <person name="Bae J.-W."/>
        </authorList>
    </citation>
    <scope>NUCLEOTIDE SEQUENCE [LARGE SCALE GENOMIC DNA]</scope>
    <source>
        <strain evidence="1 2">JCM 19763</strain>
        <plasmid evidence="1 2">p_unnamed1</plasmid>
    </source>
</reference>
<dbReference type="AlphaFoldDB" id="A0A7H0H116"/>
<evidence type="ECO:0000313" key="2">
    <source>
        <dbReference type="Proteomes" id="UP000516093"/>
    </source>
</evidence>
<dbReference type="Proteomes" id="UP000516093">
    <property type="component" value="Plasmid p_unnamed1"/>
</dbReference>
<sequence length="90" mass="10107">MKPAATSFQALAFTDELTAIGQYGHFLARRYEEQDAVHLYHFEAGFFVELTYDQFANRLVRTCTFTTSDCLEDYAASIDLRALGLGEQAG</sequence>
<protein>
    <submittedName>
        <fullName evidence="1">Uncharacterized protein</fullName>
    </submittedName>
</protein>
<accession>A0A7H0H116</accession>
<keyword evidence="2" id="KW-1185">Reference proteome</keyword>
<keyword evidence="1" id="KW-0614">Plasmid</keyword>
<name>A0A7H0H116_9BACT</name>
<geneLocation type="plasmid" evidence="1 2">
    <name>p_unnamed1</name>
</geneLocation>
<evidence type="ECO:0000313" key="1">
    <source>
        <dbReference type="EMBL" id="QNP54232.1"/>
    </source>
</evidence>
<organism evidence="1 2">
    <name type="scientific">Hymenobacter qilianensis</name>
    <dbReference type="NCBI Taxonomy" id="1385715"/>
    <lineage>
        <taxon>Bacteria</taxon>
        <taxon>Pseudomonadati</taxon>
        <taxon>Bacteroidota</taxon>
        <taxon>Cytophagia</taxon>
        <taxon>Cytophagales</taxon>
        <taxon>Hymenobacteraceae</taxon>
        <taxon>Hymenobacter</taxon>
    </lineage>
</organism>
<dbReference type="EMBL" id="CP060785">
    <property type="protein sequence ID" value="QNP54232.1"/>
    <property type="molecule type" value="Genomic_DNA"/>
</dbReference>
<gene>
    <name evidence="1" type="ORF">H9L05_21370</name>
</gene>
<dbReference type="KEGG" id="hqi:H9L05_21370"/>